<protein>
    <submittedName>
        <fullName evidence="2">Phytoene dehydrogenase and related proteins</fullName>
    </submittedName>
</protein>
<feature type="compositionally biased region" description="Low complexity" evidence="1">
    <location>
        <begin position="143"/>
        <end position="155"/>
    </location>
</feature>
<feature type="compositionally biased region" description="Basic residues" evidence="1">
    <location>
        <begin position="260"/>
        <end position="272"/>
    </location>
</feature>
<organism evidence="2">
    <name type="scientific">uncultured Solirubrobacteraceae bacterium</name>
    <dbReference type="NCBI Taxonomy" id="1162706"/>
    <lineage>
        <taxon>Bacteria</taxon>
        <taxon>Bacillati</taxon>
        <taxon>Actinomycetota</taxon>
        <taxon>Thermoleophilia</taxon>
        <taxon>Solirubrobacterales</taxon>
        <taxon>Solirubrobacteraceae</taxon>
        <taxon>environmental samples</taxon>
    </lineage>
</organism>
<reference evidence="2" key="1">
    <citation type="submission" date="2020-02" db="EMBL/GenBank/DDBJ databases">
        <authorList>
            <person name="Meier V. D."/>
        </authorList>
    </citation>
    <scope>NUCLEOTIDE SEQUENCE</scope>
    <source>
        <strain evidence="2">AVDCRST_MAG69</strain>
    </source>
</reference>
<feature type="region of interest" description="Disordered" evidence="1">
    <location>
        <begin position="67"/>
        <end position="103"/>
    </location>
</feature>
<evidence type="ECO:0000313" key="2">
    <source>
        <dbReference type="EMBL" id="CAA9478368.1"/>
    </source>
</evidence>
<accession>A0A6J4RPD2</accession>
<feature type="region of interest" description="Disordered" evidence="1">
    <location>
        <begin position="136"/>
        <end position="527"/>
    </location>
</feature>
<evidence type="ECO:0000256" key="1">
    <source>
        <dbReference type="SAM" id="MobiDB-lite"/>
    </source>
</evidence>
<feature type="compositionally biased region" description="Low complexity" evidence="1">
    <location>
        <begin position="67"/>
        <end position="83"/>
    </location>
</feature>
<feature type="compositionally biased region" description="Basic residues" evidence="1">
    <location>
        <begin position="23"/>
        <end position="41"/>
    </location>
</feature>
<feature type="region of interest" description="Disordered" evidence="1">
    <location>
        <begin position="1"/>
        <end position="47"/>
    </location>
</feature>
<feature type="compositionally biased region" description="Low complexity" evidence="1">
    <location>
        <begin position="286"/>
        <end position="301"/>
    </location>
</feature>
<feature type="compositionally biased region" description="Basic residues" evidence="1">
    <location>
        <begin position="447"/>
        <end position="465"/>
    </location>
</feature>
<feature type="compositionally biased region" description="Low complexity" evidence="1">
    <location>
        <begin position="167"/>
        <end position="193"/>
    </location>
</feature>
<dbReference type="EMBL" id="CADCVP010000083">
    <property type="protein sequence ID" value="CAA9478368.1"/>
    <property type="molecule type" value="Genomic_DNA"/>
</dbReference>
<feature type="non-terminal residue" evidence="2">
    <location>
        <position position="1"/>
    </location>
</feature>
<feature type="compositionally biased region" description="Basic residues" evidence="1">
    <location>
        <begin position="497"/>
        <end position="506"/>
    </location>
</feature>
<name>A0A6J4RPD2_9ACTN</name>
<proteinExistence type="predicted"/>
<feature type="compositionally biased region" description="Pro residues" evidence="1">
    <location>
        <begin position="362"/>
        <end position="371"/>
    </location>
</feature>
<sequence>ARCRRHRRRPERVGGRQPAGRRGLGRPRPRSRAGSGRRRPHCGADAAGLSTRPLQCLLSPGRRLAAHPRAGARGARPALVAPPGDGGAPGGGRDRRAAVGGPRGDMRVARLLRSGRRRRLAAPVLVVAGRRPRLHVGAVQPVSPRASRRPSPAGARRTRRGARLRALRASPRAALRRGALPWRGRRPPAGGQRAARRHLARSGRRRAVRHGPRRDRPGARLPDPRGRGRIAHRGHGAAARVPGRPGRVQRARGRGPGAARARRRRAHRGRARDRRDAGGAGRRRGSSALSVAAGGRARAGSRAGGDGSLPVRQRHGEARLGPRRADPVEPPGRATGGNRPRHRGHGRAHDAGRAAGLRPAPRRPVPGPRPVRPGRFLAPASRARDGVGLHPCPAGRALRRRRRRPDRALGSERDRGLRRAHGGADREARSRLPRPDPGAPHDGAGRPRARRRQSRRRRGQRRHRPTASAARLPAGARTGPLRDAGRRPLPGVGVGAPRRRRPRRAGCQRCAGGAPRARRPGTAGGAG</sequence>
<feature type="non-terminal residue" evidence="2">
    <location>
        <position position="527"/>
    </location>
</feature>
<feature type="compositionally biased region" description="Basic residues" evidence="1">
    <location>
        <begin position="156"/>
        <end position="166"/>
    </location>
</feature>
<dbReference type="AlphaFoldDB" id="A0A6J4RPD2"/>
<feature type="compositionally biased region" description="Basic and acidic residues" evidence="1">
    <location>
        <begin position="406"/>
        <end position="434"/>
    </location>
</feature>
<feature type="compositionally biased region" description="Basic and acidic residues" evidence="1">
    <location>
        <begin position="314"/>
        <end position="327"/>
    </location>
</feature>
<feature type="compositionally biased region" description="Basic residues" evidence="1">
    <location>
        <begin position="194"/>
        <end position="213"/>
    </location>
</feature>
<feature type="compositionally biased region" description="Low complexity" evidence="1">
    <location>
        <begin position="236"/>
        <end position="246"/>
    </location>
</feature>
<feature type="compositionally biased region" description="Basic and acidic residues" evidence="1">
    <location>
        <begin position="214"/>
        <end position="226"/>
    </location>
</feature>
<feature type="compositionally biased region" description="Basic residues" evidence="1">
    <location>
        <begin position="1"/>
        <end position="10"/>
    </location>
</feature>
<gene>
    <name evidence="2" type="ORF">AVDCRST_MAG69-614</name>
</gene>